<accession>A0AAD5BHE0</accession>
<name>A0AAD5BHE0_9ASCO</name>
<feature type="compositionally biased region" description="Polar residues" evidence="1">
    <location>
        <begin position="129"/>
        <end position="143"/>
    </location>
</feature>
<gene>
    <name evidence="2" type="ORF">KGF57_001263</name>
</gene>
<feature type="compositionally biased region" description="Polar residues" evidence="1">
    <location>
        <begin position="97"/>
        <end position="108"/>
    </location>
</feature>
<feature type="compositionally biased region" description="Polar residues" evidence="1">
    <location>
        <begin position="16"/>
        <end position="27"/>
    </location>
</feature>
<dbReference type="PANTHER" id="PTHR28307">
    <property type="entry name" value="PROTEIN PAL1"/>
    <property type="match status" value="1"/>
</dbReference>
<feature type="region of interest" description="Disordered" evidence="1">
    <location>
        <begin position="77"/>
        <end position="239"/>
    </location>
</feature>
<protein>
    <recommendedName>
        <fullName evidence="4">Pal1 cell morphology protein</fullName>
    </recommendedName>
</protein>
<feature type="compositionally biased region" description="Low complexity" evidence="1">
    <location>
        <begin position="28"/>
        <end position="39"/>
    </location>
</feature>
<feature type="compositionally biased region" description="Basic residues" evidence="1">
    <location>
        <begin position="462"/>
        <end position="471"/>
    </location>
</feature>
<organism evidence="2 3">
    <name type="scientific">Candida theae</name>
    <dbReference type="NCBI Taxonomy" id="1198502"/>
    <lineage>
        <taxon>Eukaryota</taxon>
        <taxon>Fungi</taxon>
        <taxon>Dikarya</taxon>
        <taxon>Ascomycota</taxon>
        <taxon>Saccharomycotina</taxon>
        <taxon>Pichiomycetes</taxon>
        <taxon>Debaryomycetaceae</taxon>
        <taxon>Candida/Lodderomyces clade</taxon>
        <taxon>Candida</taxon>
    </lineage>
</organism>
<evidence type="ECO:0000313" key="3">
    <source>
        <dbReference type="Proteomes" id="UP001204833"/>
    </source>
</evidence>
<dbReference type="EMBL" id="JAIHNG010000062">
    <property type="protein sequence ID" value="KAI5963385.1"/>
    <property type="molecule type" value="Genomic_DNA"/>
</dbReference>
<feature type="compositionally biased region" description="Low complexity" evidence="1">
    <location>
        <begin position="203"/>
        <end position="219"/>
    </location>
</feature>
<feature type="compositionally biased region" description="Basic and acidic residues" evidence="1">
    <location>
        <begin position="418"/>
        <end position="430"/>
    </location>
</feature>
<dbReference type="InterPro" id="IPR013226">
    <property type="entry name" value="Pal1"/>
</dbReference>
<proteinExistence type="predicted"/>
<feature type="region of interest" description="Disordered" evidence="1">
    <location>
        <begin position="1"/>
        <end position="41"/>
    </location>
</feature>
<reference evidence="2 3" key="1">
    <citation type="journal article" date="2022" name="DNA Res.">
        <title>Genome analysis of five recently described species of the CUG-Ser clade uncovers Candida theae as a new hybrid lineage with pathogenic potential in the Candida parapsilosis species complex.</title>
        <authorList>
            <person name="Mixao V."/>
            <person name="Del Olmo V."/>
            <person name="Hegedusova E."/>
            <person name="Saus E."/>
            <person name="Pryszcz L."/>
            <person name="Cillingova A."/>
            <person name="Nosek J."/>
            <person name="Gabaldon T."/>
        </authorList>
    </citation>
    <scope>NUCLEOTIDE SEQUENCE [LARGE SCALE GENOMIC DNA]</scope>
    <source>
        <strain evidence="2 3">CBS 12239</strain>
    </source>
</reference>
<feature type="compositionally biased region" description="Low complexity" evidence="1">
    <location>
        <begin position="408"/>
        <end position="417"/>
    </location>
</feature>
<feature type="compositionally biased region" description="Polar residues" evidence="1">
    <location>
        <begin position="356"/>
        <end position="374"/>
    </location>
</feature>
<dbReference type="Proteomes" id="UP001204833">
    <property type="component" value="Unassembled WGS sequence"/>
</dbReference>
<feature type="compositionally biased region" description="Basic and acidic residues" evidence="1">
    <location>
        <begin position="162"/>
        <end position="178"/>
    </location>
</feature>
<dbReference type="AlphaFoldDB" id="A0AAD5BHE0"/>
<dbReference type="GeneID" id="76149322"/>
<evidence type="ECO:0000256" key="1">
    <source>
        <dbReference type="SAM" id="MobiDB-lite"/>
    </source>
</evidence>
<dbReference type="RefSeq" id="XP_051610207.1">
    <property type="nucleotide sequence ID" value="XM_051750450.1"/>
</dbReference>
<evidence type="ECO:0000313" key="2">
    <source>
        <dbReference type="EMBL" id="KAI5963385.1"/>
    </source>
</evidence>
<sequence length="471" mass="51238">MYQPLSDNNPFRRVQPESSRSSFQLPQHSSGSNHSTSSAHFDEWVSKNRQLLDDSGEEEVYESQVSPNKIISYYQNNNASLDSNIGGYGKSARRYSRINSGDSASGQDSHYIGNFNEPTHGNGYALSVKPQTSGSRYRHSNTPPARPPKPQEEFAPPSYEEAAGREAAKKGYRREKEPGSSSTRHRSHSDSHHHHRSGDRKTPTTSSSSSRPHKSSSSSSRRKKSKAEAAPAKNLDSIDKLDVSGLFGRGFHHDGPFDACTPHRNKNVKKAPVMAFPADGPNNSIAGAANVDKNQQMNLAFGIDNANGNNFDGEGRSLKVKDAAPVIKTNRVSDDPQTTMYTPKQNPSVIAFDSTQKAEPIHGSTTAGLGSTTFLDGAPAPKATNDFLSPSNGGGLGRKKSLVQRFKSNGSSNSSRRNSSDDRHSGDNVRRGSLNALDTNTRHSLDEDDDDLKPPGGNSLIRRVKSLKVRR</sequence>
<feature type="compositionally biased region" description="Basic residues" evidence="1">
    <location>
        <begin position="183"/>
        <end position="198"/>
    </location>
</feature>
<dbReference type="GO" id="GO:0005737">
    <property type="term" value="C:cytoplasm"/>
    <property type="evidence" value="ECO:0007669"/>
    <property type="project" value="TreeGrafter"/>
</dbReference>
<feature type="region of interest" description="Disordered" evidence="1">
    <location>
        <begin position="356"/>
        <end position="471"/>
    </location>
</feature>
<dbReference type="PANTHER" id="PTHR28307:SF2">
    <property type="entry name" value="PROTEIN PAL1"/>
    <property type="match status" value="1"/>
</dbReference>
<dbReference type="Pfam" id="PF08316">
    <property type="entry name" value="Pal1"/>
    <property type="match status" value="1"/>
</dbReference>
<keyword evidence="3" id="KW-1185">Reference proteome</keyword>
<evidence type="ECO:0008006" key="4">
    <source>
        <dbReference type="Google" id="ProtNLM"/>
    </source>
</evidence>
<comment type="caution">
    <text evidence="2">The sequence shown here is derived from an EMBL/GenBank/DDBJ whole genome shotgun (WGS) entry which is preliminary data.</text>
</comment>